<dbReference type="InterPro" id="IPR024162">
    <property type="entry name" value="Adaptor_Cbl"/>
</dbReference>
<keyword evidence="8" id="KW-0808">Transferase</keyword>
<feature type="region of interest" description="Disordered" evidence="9">
    <location>
        <begin position="439"/>
        <end position="528"/>
    </location>
</feature>
<protein>
    <recommendedName>
        <fullName evidence="8">E3 ubiquitin-protein ligase CBL</fullName>
        <ecNumber evidence="8">2.3.2.27</ecNumber>
    </recommendedName>
</protein>
<evidence type="ECO:0000256" key="5">
    <source>
        <dbReference type="ARBA" id="ARBA00022833"/>
    </source>
</evidence>
<dbReference type="GO" id="GO:0030971">
    <property type="term" value="F:receptor tyrosine kinase binding"/>
    <property type="evidence" value="ECO:0007669"/>
    <property type="project" value="TreeGrafter"/>
</dbReference>
<dbReference type="GO" id="GO:0017124">
    <property type="term" value="F:SH3 domain binding"/>
    <property type="evidence" value="ECO:0007669"/>
    <property type="project" value="TreeGrafter"/>
</dbReference>
<dbReference type="Gene3D" id="3.30.505.10">
    <property type="entry name" value="SH2 domain"/>
    <property type="match status" value="1"/>
</dbReference>
<feature type="region of interest" description="Disordered" evidence="9">
    <location>
        <begin position="750"/>
        <end position="842"/>
    </location>
</feature>
<feature type="compositionally biased region" description="Polar residues" evidence="9">
    <location>
        <begin position="959"/>
        <end position="970"/>
    </location>
</feature>
<sequence>MFTFGFGQKKFKMAAASLDDEGRGHEGFKSFFSKISESLSSAVASTTRTVVDKRTFDKAWKSLDKVSRFCQNTKLNLKNSPPFMLDILPDTHQHLKLILQHYEEKLHILNECEYFKIYVDNLERKCKQVIRLFKDSGQRIFDEKDNSRRKLTKLSLIFSHMLTDLKAIFPNGVYIGSNFKITKSDAAEFWNQSFGTSRTIVPWKMFREHLQFVHPIGSNLEAIALKTTLDFVVNEHISIFEFDVFTRLFTPWSTIISNWNLLAVTHPGYMAFLTYDEVKETLNRYISKPGSYIFRLSCTRLGQWAIGYVTQEGAILQTIPQHKTLMQALVDGARDGIYLFPNGKEQNPDLSPYLVETKQQHIQVTCEQYEIYVEMGSTFQLCKICAENDKDTKIEPCGHLMCQACLRHWQDTGGTGCPFCRSDIKGIENIVIDPFNKKSTEEKKANVSTPSTPAELMKAPFSGHTSNDHLQRKISPPNGARPAEKLPPRNFQKSEPQNFTRPQGPHPSTTQQQQHAPQEQQTSNNAYDTSRKNEIAETILLSGSLNPINSVNSRQLSPPVILSPPPLPSRQPTMEGIWHSQSPRWTPTSSPKASPFNSPRASPCHTPGGSPSTTRRQSPDDLPPIPKPYNGNSSLLRHTPVDNAPPFSDMDQNNELPPLPARNKRPNRPPPRNTASPIPNQIERKTSGSLKETARFQVHKSSLHRRTRSDDQLDKSYDEGDFEEVPPLQRSLSVTKNKCYEPIFNSSSAFLLPQISGKDDKSNSIESLEHYDSKSTKPIPNRSKLDPNRPVPLPPGPNGVENKVQRPNTLSVIPGSRPGSTSDSDAPTPTLPPKKNKIGGLVTPDYGLDCHKSDIVELDEKVELSPFDDEKTKLVEDMLKVNLLDDAKENKDGDKPPNRKQSDVYYPIESNNFVSGDIVSCHDFDNDDDSDSDAVDDYDAPVPVIHTPTVEVAAAKWSPVSSDEASTPSSEFAKYIGTKDPFSDDEFFNRKGDVTEAPASSPPPPALPQRSTDYPKKSAETRKSHESIDSSASLMDLHHNQNHTGASSTLPPLPSGRTGGRPDTSMKHYEEDYAILMSQGYSREDIRKALKVADNNFAIARNILKEFSHNK</sequence>
<dbReference type="Pfam" id="PF02762">
    <property type="entry name" value="Cbl_N3"/>
    <property type="match status" value="1"/>
</dbReference>
<dbReference type="SUPFAM" id="SSF47473">
    <property type="entry name" value="EF-hand"/>
    <property type="match status" value="1"/>
</dbReference>
<dbReference type="PROSITE" id="PS50089">
    <property type="entry name" value="ZF_RING_2"/>
    <property type="match status" value="1"/>
</dbReference>
<evidence type="ECO:0000256" key="2">
    <source>
        <dbReference type="ARBA" id="ARBA00004906"/>
    </source>
</evidence>
<feature type="compositionally biased region" description="Polar residues" evidence="9">
    <location>
        <begin position="579"/>
        <end position="600"/>
    </location>
</feature>
<evidence type="ECO:0000256" key="7">
    <source>
        <dbReference type="PROSITE-ProRule" id="PRU00175"/>
    </source>
</evidence>
<dbReference type="Pfam" id="PF02262">
    <property type="entry name" value="Cbl_N"/>
    <property type="match status" value="1"/>
</dbReference>
<feature type="region of interest" description="Disordered" evidence="9">
    <location>
        <begin position="921"/>
        <end position="942"/>
    </location>
</feature>
<feature type="compositionally biased region" description="Basic residues" evidence="9">
    <location>
        <begin position="697"/>
        <end position="707"/>
    </location>
</feature>
<feature type="domain" description="Cbl-PTB" evidence="12">
    <location>
        <begin position="45"/>
        <end position="352"/>
    </location>
</feature>
<dbReference type="Pfam" id="PF13920">
    <property type="entry name" value="zf-C3HC4_3"/>
    <property type="match status" value="1"/>
</dbReference>
<dbReference type="InterPro" id="IPR011992">
    <property type="entry name" value="EF-hand-dom_pair"/>
</dbReference>
<accession>A0A7M6DP54</accession>
<dbReference type="InterPro" id="IPR014741">
    <property type="entry name" value="Adaptor_Cbl_EF_hand-like"/>
</dbReference>
<keyword evidence="8" id="KW-0833">Ubl conjugation pathway</keyword>
<dbReference type="InterPro" id="IPR013083">
    <property type="entry name" value="Znf_RING/FYVE/PHD"/>
</dbReference>
<feature type="compositionally biased region" description="Polar residues" evidence="9">
    <location>
        <begin position="491"/>
        <end position="501"/>
    </location>
</feature>
<dbReference type="FunFam" id="3.30.40.10:FF:000015">
    <property type="entry name" value="E3 ubiquitin-protein ligase CBL"/>
    <property type="match status" value="1"/>
</dbReference>
<evidence type="ECO:0000256" key="9">
    <source>
        <dbReference type="SAM" id="MobiDB-lite"/>
    </source>
</evidence>
<dbReference type="InterPro" id="IPR014742">
    <property type="entry name" value="Adaptor_Cbl_SH2-like"/>
</dbReference>
<dbReference type="GO" id="GO:0016567">
    <property type="term" value="P:protein ubiquitination"/>
    <property type="evidence" value="ECO:0007669"/>
    <property type="project" value="UniProtKB-UniPathway"/>
</dbReference>
<evidence type="ECO:0000259" key="10">
    <source>
        <dbReference type="PROSITE" id="PS50030"/>
    </source>
</evidence>
<comment type="domain">
    <text evidence="8">The N-terminus is composed of the phosphotyrosine binding (PTB) domain, a short linker region and the RING-type zinc finger. The PTB domain, which is also called TKB (tyrosine kinase binding) domain, is composed of three different subdomains: a four-helix bundle (4H), a calcium-binding EF hand and a divergent SH2 domain.</text>
</comment>
<dbReference type="PROSITE" id="PS51506">
    <property type="entry name" value="CBL_PTB"/>
    <property type="match status" value="1"/>
</dbReference>
<dbReference type="Gene3D" id="3.30.40.10">
    <property type="entry name" value="Zinc/RING finger domain, C3HC4 (zinc finger)"/>
    <property type="match status" value="1"/>
</dbReference>
<feature type="compositionally biased region" description="Polar residues" evidence="9">
    <location>
        <begin position="818"/>
        <end position="827"/>
    </location>
</feature>
<evidence type="ECO:0000256" key="6">
    <source>
        <dbReference type="ARBA" id="ARBA00022837"/>
    </source>
</evidence>
<dbReference type="Gene3D" id="1.20.930.20">
    <property type="entry name" value="Adaptor protein Cbl, N-terminal domain"/>
    <property type="match status" value="1"/>
</dbReference>
<dbReference type="Gene3D" id="1.10.238.10">
    <property type="entry name" value="EF-hand"/>
    <property type="match status" value="1"/>
</dbReference>
<feature type="compositionally biased region" description="Low complexity" evidence="9">
    <location>
        <begin position="502"/>
        <end position="522"/>
    </location>
</feature>
<dbReference type="InterPro" id="IPR003153">
    <property type="entry name" value="Adaptor_Cbl_N_hlx"/>
</dbReference>
<keyword evidence="14" id="KW-1185">Reference proteome</keyword>
<dbReference type="RefSeq" id="XP_066920997.1">
    <property type="nucleotide sequence ID" value="XM_067064896.1"/>
</dbReference>
<dbReference type="FunFam" id="3.30.505.10:FF:000007">
    <property type="entry name" value="E3 ubiquitin-protein ligase CBL"/>
    <property type="match status" value="1"/>
</dbReference>
<evidence type="ECO:0000259" key="12">
    <source>
        <dbReference type="PROSITE" id="PS51506"/>
    </source>
</evidence>
<dbReference type="PROSITE" id="PS50030">
    <property type="entry name" value="UBA"/>
    <property type="match status" value="1"/>
</dbReference>
<dbReference type="PANTHER" id="PTHR23007">
    <property type="entry name" value="CBL"/>
    <property type="match status" value="1"/>
</dbReference>
<dbReference type="InterPro" id="IPR015940">
    <property type="entry name" value="UBA"/>
</dbReference>
<dbReference type="Proteomes" id="UP000594262">
    <property type="component" value="Unplaced"/>
</dbReference>
<name>A0A7M6DP54_9CNID</name>
<dbReference type="SUPFAM" id="SSF55550">
    <property type="entry name" value="SH2 domain"/>
    <property type="match status" value="1"/>
</dbReference>
<evidence type="ECO:0000259" key="11">
    <source>
        <dbReference type="PROSITE" id="PS50089"/>
    </source>
</evidence>
<dbReference type="GeneID" id="136808364"/>
<dbReference type="EnsemblMetazoa" id="CLYHEMT019528.1">
    <property type="protein sequence ID" value="CLYHEMP019528.1"/>
    <property type="gene ID" value="CLYHEMG019528"/>
</dbReference>
<dbReference type="PROSITE" id="PS00518">
    <property type="entry name" value="ZF_RING_1"/>
    <property type="match status" value="1"/>
</dbReference>
<evidence type="ECO:0000313" key="13">
    <source>
        <dbReference type="EnsemblMetazoa" id="CLYHEMP019528.1"/>
    </source>
</evidence>
<dbReference type="AlphaFoldDB" id="A0A7M6DP54"/>
<dbReference type="GO" id="GO:0007166">
    <property type="term" value="P:cell surface receptor signaling pathway"/>
    <property type="evidence" value="ECO:0007669"/>
    <property type="project" value="InterPro"/>
</dbReference>
<dbReference type="GO" id="GO:0023051">
    <property type="term" value="P:regulation of signaling"/>
    <property type="evidence" value="ECO:0007669"/>
    <property type="project" value="InterPro"/>
</dbReference>
<comment type="pathway">
    <text evidence="2 8">Protein modification; protein ubiquitination.</text>
</comment>
<dbReference type="InterPro" id="IPR036860">
    <property type="entry name" value="SH2_dom_sf"/>
</dbReference>
<dbReference type="GO" id="GO:0008270">
    <property type="term" value="F:zinc ion binding"/>
    <property type="evidence" value="ECO:0007669"/>
    <property type="project" value="UniProtKB-KW"/>
</dbReference>
<evidence type="ECO:0000256" key="8">
    <source>
        <dbReference type="RuleBase" id="RU367001"/>
    </source>
</evidence>
<comment type="catalytic activity">
    <reaction evidence="1 8">
        <text>S-ubiquitinyl-[E2 ubiquitin-conjugating enzyme]-L-cysteine + [acceptor protein]-L-lysine = [E2 ubiquitin-conjugating enzyme]-L-cysteine + N(6)-ubiquitinyl-[acceptor protein]-L-lysine.</text>
        <dbReference type="EC" id="2.3.2.27"/>
    </reaction>
</comment>
<dbReference type="Pfam" id="PF02761">
    <property type="entry name" value="Cbl_N2"/>
    <property type="match status" value="1"/>
</dbReference>
<dbReference type="CDD" id="cd09920">
    <property type="entry name" value="SH2_Cbl-b_TKB"/>
    <property type="match status" value="1"/>
</dbReference>
<evidence type="ECO:0000256" key="1">
    <source>
        <dbReference type="ARBA" id="ARBA00000900"/>
    </source>
</evidence>
<dbReference type="SUPFAM" id="SSF47668">
    <property type="entry name" value="N-terminal domain of cbl (N-cbl)"/>
    <property type="match status" value="1"/>
</dbReference>
<keyword evidence="5 8" id="KW-0862">Zinc</keyword>
<dbReference type="Gene3D" id="1.10.8.10">
    <property type="entry name" value="DNA helicase RuvA subunit, C-terminal domain"/>
    <property type="match status" value="1"/>
</dbReference>
<keyword evidence="3 8" id="KW-0479">Metal-binding</keyword>
<dbReference type="EC" id="2.3.2.27" evidence="8"/>
<feature type="domain" description="RING-type" evidence="11">
    <location>
        <begin position="382"/>
        <end position="421"/>
    </location>
</feature>
<feature type="region of interest" description="Disordered" evidence="9">
    <location>
        <begin position="554"/>
        <end position="734"/>
    </location>
</feature>
<evidence type="ECO:0000256" key="3">
    <source>
        <dbReference type="ARBA" id="ARBA00022723"/>
    </source>
</evidence>
<feature type="compositionally biased region" description="Acidic residues" evidence="9">
    <location>
        <begin position="925"/>
        <end position="939"/>
    </location>
</feature>
<comment type="function">
    <text evidence="8">E3 ubiquitin-protein ligase which accepts ubiquitin from specific E2 ubiquitin-conjugating enzymes, and transfers it to substrates, generally promoting their degradation by the proteasome.</text>
</comment>
<organism evidence="13 14">
    <name type="scientific">Clytia hemisphaerica</name>
    <dbReference type="NCBI Taxonomy" id="252671"/>
    <lineage>
        <taxon>Eukaryota</taxon>
        <taxon>Metazoa</taxon>
        <taxon>Cnidaria</taxon>
        <taxon>Hydrozoa</taxon>
        <taxon>Hydroidolina</taxon>
        <taxon>Leptothecata</taxon>
        <taxon>Obeliida</taxon>
        <taxon>Clytiidae</taxon>
        <taxon>Clytia</taxon>
    </lineage>
</organism>
<evidence type="ECO:0000313" key="14">
    <source>
        <dbReference type="Proteomes" id="UP000594262"/>
    </source>
</evidence>
<feature type="compositionally biased region" description="Basic and acidic residues" evidence="9">
    <location>
        <begin position="883"/>
        <end position="902"/>
    </location>
</feature>
<dbReference type="GO" id="GO:0005886">
    <property type="term" value="C:plasma membrane"/>
    <property type="evidence" value="ECO:0007669"/>
    <property type="project" value="TreeGrafter"/>
</dbReference>
<feature type="compositionally biased region" description="Basic and acidic residues" evidence="9">
    <location>
        <begin position="757"/>
        <end position="775"/>
    </location>
</feature>
<dbReference type="SUPFAM" id="SSF46934">
    <property type="entry name" value="UBA-like"/>
    <property type="match status" value="1"/>
</dbReference>
<dbReference type="GO" id="GO:0061630">
    <property type="term" value="F:ubiquitin protein ligase activity"/>
    <property type="evidence" value="ECO:0007669"/>
    <property type="project" value="UniProtKB-EC"/>
</dbReference>
<dbReference type="InterPro" id="IPR017907">
    <property type="entry name" value="Znf_RING_CS"/>
</dbReference>
<dbReference type="InterPro" id="IPR009060">
    <property type="entry name" value="UBA-like_sf"/>
</dbReference>
<dbReference type="GO" id="GO:0001784">
    <property type="term" value="F:phosphotyrosine residue binding"/>
    <property type="evidence" value="ECO:0007669"/>
    <property type="project" value="UniProtKB-UniRule"/>
</dbReference>
<evidence type="ECO:0000256" key="4">
    <source>
        <dbReference type="ARBA" id="ARBA00022771"/>
    </source>
</evidence>
<dbReference type="SUPFAM" id="SSF57850">
    <property type="entry name" value="RING/U-box"/>
    <property type="match status" value="1"/>
</dbReference>
<dbReference type="PANTHER" id="PTHR23007:SF11">
    <property type="entry name" value="E3 UBIQUITIN-PROTEIN LIGASE CBL"/>
    <property type="match status" value="1"/>
</dbReference>
<feature type="region of interest" description="Disordered" evidence="9">
    <location>
        <begin position="883"/>
        <end position="904"/>
    </location>
</feature>
<dbReference type="Pfam" id="PF00627">
    <property type="entry name" value="UBA"/>
    <property type="match status" value="1"/>
</dbReference>
<dbReference type="CDD" id="cd16708">
    <property type="entry name" value="RING-HC_Cbl"/>
    <property type="match status" value="1"/>
</dbReference>
<feature type="compositionally biased region" description="Basic and acidic residues" evidence="9">
    <location>
        <begin position="708"/>
        <end position="718"/>
    </location>
</feature>
<keyword evidence="6 8" id="KW-0106">Calcium</keyword>
<dbReference type="InterPro" id="IPR001841">
    <property type="entry name" value="Znf_RING"/>
</dbReference>
<reference evidence="13" key="1">
    <citation type="submission" date="2021-01" db="UniProtKB">
        <authorList>
            <consortium name="EnsemblMetazoa"/>
        </authorList>
    </citation>
    <scope>IDENTIFICATION</scope>
</reference>
<dbReference type="SMART" id="SM00184">
    <property type="entry name" value="RING"/>
    <property type="match status" value="1"/>
</dbReference>
<dbReference type="GO" id="GO:0045121">
    <property type="term" value="C:membrane raft"/>
    <property type="evidence" value="ECO:0007669"/>
    <property type="project" value="TreeGrafter"/>
</dbReference>
<feature type="compositionally biased region" description="Basic and acidic residues" evidence="9">
    <location>
        <begin position="1013"/>
        <end position="1028"/>
    </location>
</feature>
<feature type="region of interest" description="Disordered" evidence="9">
    <location>
        <begin position="954"/>
        <end position="1065"/>
    </location>
</feature>
<dbReference type="SMART" id="SM00165">
    <property type="entry name" value="UBA"/>
    <property type="match status" value="1"/>
</dbReference>
<dbReference type="GO" id="GO:0005509">
    <property type="term" value="F:calcium ion binding"/>
    <property type="evidence" value="ECO:0007669"/>
    <property type="project" value="UniProtKB-UniRule"/>
</dbReference>
<keyword evidence="4 7" id="KW-0863">Zinc-finger</keyword>
<dbReference type="UniPathway" id="UPA00143"/>
<dbReference type="InterPro" id="IPR036537">
    <property type="entry name" value="Adaptor_Cbl_N_dom_sf"/>
</dbReference>
<dbReference type="InterPro" id="IPR024159">
    <property type="entry name" value="Cbl_PTB"/>
</dbReference>
<feature type="domain" description="UBA" evidence="10">
    <location>
        <begin position="1067"/>
        <end position="1107"/>
    </location>
</feature>
<proteinExistence type="predicted"/>
<dbReference type="OrthoDB" id="7237699at2759"/>